<proteinExistence type="predicted"/>
<dbReference type="SUPFAM" id="SSF53850">
    <property type="entry name" value="Periplasmic binding protein-like II"/>
    <property type="match status" value="1"/>
</dbReference>
<feature type="compositionally biased region" description="Basic and acidic residues" evidence="1">
    <location>
        <begin position="30"/>
        <end position="39"/>
    </location>
</feature>
<evidence type="ECO:0000313" key="4">
    <source>
        <dbReference type="Proteomes" id="UP000184038"/>
    </source>
</evidence>
<dbReference type="Gene3D" id="3.40.190.10">
    <property type="entry name" value="Periplasmic binding protein-like II"/>
    <property type="match status" value="1"/>
</dbReference>
<dbReference type="OrthoDB" id="362670at2"/>
<dbReference type="PROSITE" id="PS51257">
    <property type="entry name" value="PROKAR_LIPOPROTEIN"/>
    <property type="match status" value="1"/>
</dbReference>
<dbReference type="InterPro" id="IPR050490">
    <property type="entry name" value="Bact_solute-bd_prot1"/>
</dbReference>
<evidence type="ECO:0000256" key="1">
    <source>
        <dbReference type="SAM" id="MobiDB-lite"/>
    </source>
</evidence>
<gene>
    <name evidence="3" type="ORF">SAMN02746066_02377</name>
</gene>
<dbReference type="STRING" id="1120996.SAMN02746066_02377"/>
<reference evidence="3 4" key="1">
    <citation type="submission" date="2016-11" db="EMBL/GenBank/DDBJ databases">
        <authorList>
            <person name="Jaros S."/>
            <person name="Januszkiewicz K."/>
            <person name="Wedrychowicz H."/>
        </authorList>
    </citation>
    <scope>NUCLEOTIDE SEQUENCE [LARGE SCALE GENOMIC DNA]</scope>
    <source>
        <strain evidence="3 4">DSM 15930</strain>
    </source>
</reference>
<dbReference type="PANTHER" id="PTHR43649">
    <property type="entry name" value="ARABINOSE-BINDING PROTEIN-RELATED"/>
    <property type="match status" value="1"/>
</dbReference>
<dbReference type="AlphaFoldDB" id="A0A1M7JRQ9"/>
<name>A0A1M7JRQ9_9FIRM</name>
<keyword evidence="4" id="KW-1185">Reference proteome</keyword>
<dbReference type="InterPro" id="IPR006059">
    <property type="entry name" value="SBP"/>
</dbReference>
<evidence type="ECO:0000256" key="2">
    <source>
        <dbReference type="SAM" id="SignalP"/>
    </source>
</evidence>
<accession>A0A1M7JRQ9</accession>
<evidence type="ECO:0000313" key="3">
    <source>
        <dbReference type="EMBL" id="SHM55759.1"/>
    </source>
</evidence>
<sequence>MRKGKKVISLVLSCALVLTMFTGCGTKKNNSKEETKQEDVATDTTTDSATDTTDSTAEKTKIRWAVWDVAATTYYQPVIDAYVAKNPNVEIELVDLGSQDYMTALATQLAGNDTNLDVVTVKDIPGYTNLVSKNVLEKVDTSALDLSVYGGITEQIEINDQIYALPYRSDFWVVFYNKDIFDAAGVDYPTNDMTFEQYDDLARQVTKTDLGNEVYGAHYHTWRSAVQLFGILDGKSSIIDGNYDFLKPYYEMVLNEQKDGVCQDYATLKTSSLHYSGAFAQGNVAMMNMGSWFIPTLIEKIKIGEYTELSNWGLVKYPHAEGVEPGSTLATITSLAVTSASKNKEIATDFMNFVCGAEGAEIIASTGTFPAIKTDSVVDAISGMEGFPTDANSAEALRTANTYLEMPVYDKSAEIEVVLNDGHDYIMTETMTIDEGIAYMNKEIDKIINK</sequence>
<dbReference type="RefSeq" id="WP_073287922.1">
    <property type="nucleotide sequence ID" value="NZ_FRCP01000012.1"/>
</dbReference>
<keyword evidence="3" id="KW-0762">Sugar transport</keyword>
<keyword evidence="2" id="KW-0732">Signal</keyword>
<dbReference type="EMBL" id="FRCP01000012">
    <property type="protein sequence ID" value="SHM55759.1"/>
    <property type="molecule type" value="Genomic_DNA"/>
</dbReference>
<feature type="signal peptide" evidence="2">
    <location>
        <begin position="1"/>
        <end position="22"/>
    </location>
</feature>
<dbReference type="PANTHER" id="PTHR43649:SF12">
    <property type="entry name" value="DIACETYLCHITOBIOSE BINDING PROTEIN DASA"/>
    <property type="match status" value="1"/>
</dbReference>
<organism evidence="3 4">
    <name type="scientific">Anaerosporobacter mobilis DSM 15930</name>
    <dbReference type="NCBI Taxonomy" id="1120996"/>
    <lineage>
        <taxon>Bacteria</taxon>
        <taxon>Bacillati</taxon>
        <taxon>Bacillota</taxon>
        <taxon>Clostridia</taxon>
        <taxon>Lachnospirales</taxon>
        <taxon>Lachnospiraceae</taxon>
        <taxon>Anaerosporobacter</taxon>
    </lineage>
</organism>
<feature type="region of interest" description="Disordered" evidence="1">
    <location>
        <begin position="28"/>
        <end position="54"/>
    </location>
</feature>
<dbReference type="Proteomes" id="UP000184038">
    <property type="component" value="Unassembled WGS sequence"/>
</dbReference>
<feature type="chain" id="PRO_5039277027" evidence="2">
    <location>
        <begin position="23"/>
        <end position="450"/>
    </location>
</feature>
<protein>
    <submittedName>
        <fullName evidence="3">Multiple sugar transport system substrate-binding protein</fullName>
    </submittedName>
</protein>
<keyword evidence="3" id="KW-0813">Transport</keyword>
<feature type="compositionally biased region" description="Low complexity" evidence="1">
    <location>
        <begin position="42"/>
        <end position="54"/>
    </location>
</feature>
<dbReference type="Pfam" id="PF01547">
    <property type="entry name" value="SBP_bac_1"/>
    <property type="match status" value="1"/>
</dbReference>